<dbReference type="SUPFAM" id="SSF47384">
    <property type="entry name" value="Homodimeric domain of signal transducing histidine kinase"/>
    <property type="match status" value="1"/>
</dbReference>
<dbReference type="InterPro" id="IPR036890">
    <property type="entry name" value="HATPase_C_sf"/>
</dbReference>
<dbReference type="InterPro" id="IPR003594">
    <property type="entry name" value="HATPase_dom"/>
</dbReference>
<feature type="transmembrane region" description="Helical" evidence="9">
    <location>
        <begin position="69"/>
        <end position="86"/>
    </location>
</feature>
<keyword evidence="3" id="KW-0808">Transferase</keyword>
<dbReference type="SMART" id="SM00387">
    <property type="entry name" value="HATPase_c"/>
    <property type="match status" value="1"/>
</dbReference>
<evidence type="ECO:0000256" key="5">
    <source>
        <dbReference type="ARBA" id="ARBA00022777"/>
    </source>
</evidence>
<dbReference type="PANTHER" id="PTHR43065:SF46">
    <property type="entry name" value="C4-DICARBOXYLATE TRANSPORT SENSOR PROTEIN DCTB"/>
    <property type="match status" value="1"/>
</dbReference>
<keyword evidence="6" id="KW-0067">ATP-binding</keyword>
<dbReference type="PRINTS" id="PR00344">
    <property type="entry name" value="BCTRLSENSOR"/>
</dbReference>
<feature type="region of interest" description="Disordered" evidence="8">
    <location>
        <begin position="459"/>
        <end position="478"/>
    </location>
</feature>
<dbReference type="RefSeq" id="WP_111984967.1">
    <property type="nucleotide sequence ID" value="NZ_NFZS01000007.1"/>
</dbReference>
<evidence type="ECO:0000256" key="2">
    <source>
        <dbReference type="ARBA" id="ARBA00012438"/>
    </source>
</evidence>
<feature type="transmembrane region" description="Helical" evidence="9">
    <location>
        <begin position="173"/>
        <end position="190"/>
    </location>
</feature>
<dbReference type="Proteomes" id="UP000248926">
    <property type="component" value="Unassembled WGS sequence"/>
</dbReference>
<accession>A0A328P2S9</accession>
<evidence type="ECO:0000256" key="6">
    <source>
        <dbReference type="ARBA" id="ARBA00022840"/>
    </source>
</evidence>
<proteinExistence type="predicted"/>
<evidence type="ECO:0000259" key="10">
    <source>
        <dbReference type="PROSITE" id="PS50109"/>
    </source>
</evidence>
<keyword evidence="9" id="KW-0472">Membrane</keyword>
<dbReference type="Pfam" id="PF02518">
    <property type="entry name" value="HATPase_c"/>
    <property type="match status" value="1"/>
</dbReference>
<dbReference type="EC" id="2.7.13.3" evidence="2"/>
<dbReference type="GO" id="GO:0005524">
    <property type="term" value="F:ATP binding"/>
    <property type="evidence" value="ECO:0007669"/>
    <property type="project" value="UniProtKB-KW"/>
</dbReference>
<feature type="transmembrane region" description="Helical" evidence="9">
    <location>
        <begin position="29"/>
        <end position="49"/>
    </location>
</feature>
<feature type="transmembrane region" description="Helical" evidence="9">
    <location>
        <begin position="98"/>
        <end position="118"/>
    </location>
</feature>
<keyword evidence="9" id="KW-0812">Transmembrane</keyword>
<evidence type="ECO:0000256" key="4">
    <source>
        <dbReference type="ARBA" id="ARBA00022741"/>
    </source>
</evidence>
<protein>
    <recommendedName>
        <fullName evidence="2">histidine kinase</fullName>
        <ecNumber evidence="2">2.7.13.3</ecNumber>
    </recommendedName>
</protein>
<evidence type="ECO:0000256" key="8">
    <source>
        <dbReference type="SAM" id="MobiDB-lite"/>
    </source>
</evidence>
<keyword evidence="12" id="KW-1185">Reference proteome</keyword>
<dbReference type="InterPro" id="IPR004358">
    <property type="entry name" value="Sig_transdc_His_kin-like_C"/>
</dbReference>
<dbReference type="Gene3D" id="3.30.565.10">
    <property type="entry name" value="Histidine kinase-like ATPase, C-terminal domain"/>
    <property type="match status" value="1"/>
</dbReference>
<keyword evidence="7" id="KW-0902">Two-component regulatory system</keyword>
<feature type="domain" description="Histidine kinase" evidence="10">
    <location>
        <begin position="247"/>
        <end position="458"/>
    </location>
</feature>
<dbReference type="SUPFAM" id="SSF55874">
    <property type="entry name" value="ATPase domain of HSP90 chaperone/DNA topoisomerase II/histidine kinase"/>
    <property type="match status" value="1"/>
</dbReference>
<evidence type="ECO:0000313" key="12">
    <source>
        <dbReference type="Proteomes" id="UP000248926"/>
    </source>
</evidence>
<dbReference type="InterPro" id="IPR036097">
    <property type="entry name" value="HisK_dim/P_sf"/>
</dbReference>
<keyword evidence="5" id="KW-0418">Kinase</keyword>
<dbReference type="Gene3D" id="1.10.287.130">
    <property type="match status" value="1"/>
</dbReference>
<feature type="transmembrane region" description="Helical" evidence="9">
    <location>
        <begin position="141"/>
        <end position="161"/>
    </location>
</feature>
<reference evidence="11 12" key="1">
    <citation type="journal article" date="2018" name="Genet. Mol. Biol.">
        <title>The genome sequence of Dyella jiangningensis FCAV SCS01 from a lignocellulose-decomposing microbial consortium metagenome reveals potential for biotechnological applications.</title>
        <authorList>
            <person name="Desiderato J.G."/>
            <person name="Alvarenga D.O."/>
            <person name="Constancio M.T.L."/>
            <person name="Alves L.M.C."/>
            <person name="Varani A.M."/>
        </authorList>
    </citation>
    <scope>NUCLEOTIDE SEQUENCE [LARGE SCALE GENOMIC DNA]</scope>
    <source>
        <strain evidence="11 12">FCAV SCS01</strain>
    </source>
</reference>
<comment type="caution">
    <text evidence="11">The sequence shown here is derived from an EMBL/GenBank/DDBJ whole genome shotgun (WGS) entry which is preliminary data.</text>
</comment>
<gene>
    <name evidence="11" type="ORF">CA260_20640</name>
</gene>
<dbReference type="EMBL" id="NFZS01000007">
    <property type="protein sequence ID" value="RAO74484.1"/>
    <property type="molecule type" value="Genomic_DNA"/>
</dbReference>
<evidence type="ECO:0000256" key="7">
    <source>
        <dbReference type="ARBA" id="ARBA00023012"/>
    </source>
</evidence>
<keyword evidence="4" id="KW-0547">Nucleotide-binding</keyword>
<name>A0A328P2S9_9GAMM</name>
<feature type="compositionally biased region" description="Low complexity" evidence="8">
    <location>
        <begin position="462"/>
        <end position="478"/>
    </location>
</feature>
<comment type="catalytic activity">
    <reaction evidence="1">
        <text>ATP + protein L-histidine = ADP + protein N-phospho-L-histidine.</text>
        <dbReference type="EC" id="2.7.13.3"/>
    </reaction>
</comment>
<keyword evidence="9" id="KW-1133">Transmembrane helix</keyword>
<dbReference type="PROSITE" id="PS50109">
    <property type="entry name" value="HIS_KIN"/>
    <property type="match status" value="1"/>
</dbReference>
<dbReference type="OrthoDB" id="9770473at2"/>
<evidence type="ECO:0000313" key="11">
    <source>
        <dbReference type="EMBL" id="RAO74484.1"/>
    </source>
</evidence>
<evidence type="ECO:0000256" key="1">
    <source>
        <dbReference type="ARBA" id="ARBA00000085"/>
    </source>
</evidence>
<dbReference type="AlphaFoldDB" id="A0A328P2S9"/>
<dbReference type="GO" id="GO:0000155">
    <property type="term" value="F:phosphorelay sensor kinase activity"/>
    <property type="evidence" value="ECO:0007669"/>
    <property type="project" value="InterPro"/>
</dbReference>
<sequence length="478" mass="51344">MTIPGLRAVREWLAKAPASDPVDRLNAPFMQVLLIAVGLAIVLVRLYAAAVEPQLALLAMEDLRQALDLGTDVVIAVSAWVGVVLIRRGRFRLGIRQFLAIVLLSAAAAYAATGYSHSPPDPTPVLLMAVGGIVLGRRTLWNIYASLMGVFALGQLADNLWLGERRPLGWDAYHTLPMLMLAYLLVALILDQTIAALRNTLAQSIQRGEALELANRRIAQEIEERERTRNQLIHSQKMDAVGRAASGVAHDFGNVLNVVLGYATQREQLADLGTPALINALEGVELAALRGLAISRKLLNFSRQDVDGTQVFDAARALAELEPMLRQLLGRYIQLECDACAQPLPVLLDRGQFELMVLNIAANARDAMPDGGRFSVALAPGASPACLELILADTGTGMSADVQAKVFEPFYTTKPFGRGTGLGLSVVASLVHAAGGTIEVVSQPDQGTRFRIQLPLHHDEPSAPQLAPAALQASPANR</sequence>
<dbReference type="InterPro" id="IPR005467">
    <property type="entry name" value="His_kinase_dom"/>
</dbReference>
<dbReference type="PANTHER" id="PTHR43065">
    <property type="entry name" value="SENSOR HISTIDINE KINASE"/>
    <property type="match status" value="1"/>
</dbReference>
<evidence type="ECO:0000256" key="3">
    <source>
        <dbReference type="ARBA" id="ARBA00022679"/>
    </source>
</evidence>
<evidence type="ECO:0000256" key="9">
    <source>
        <dbReference type="SAM" id="Phobius"/>
    </source>
</evidence>
<organism evidence="11 12">
    <name type="scientific">Dyella jiangningensis</name>
    <dbReference type="NCBI Taxonomy" id="1379159"/>
    <lineage>
        <taxon>Bacteria</taxon>
        <taxon>Pseudomonadati</taxon>
        <taxon>Pseudomonadota</taxon>
        <taxon>Gammaproteobacteria</taxon>
        <taxon>Lysobacterales</taxon>
        <taxon>Rhodanobacteraceae</taxon>
        <taxon>Dyella</taxon>
    </lineage>
</organism>